<name>A0A8K0CCR9_IGNLU</name>
<evidence type="ECO:0000313" key="7">
    <source>
        <dbReference type="EMBL" id="KAF2884904.1"/>
    </source>
</evidence>
<dbReference type="InterPro" id="IPR008501">
    <property type="entry name" value="THOC7/Mft1"/>
</dbReference>
<evidence type="ECO:0000256" key="3">
    <source>
        <dbReference type="ARBA" id="ARBA00023054"/>
    </source>
</evidence>
<keyword evidence="8" id="KW-1185">Reference proteome</keyword>
<dbReference type="GO" id="GO:0006406">
    <property type="term" value="P:mRNA export from nucleus"/>
    <property type="evidence" value="ECO:0007669"/>
    <property type="project" value="TreeGrafter"/>
</dbReference>
<evidence type="ECO:0000256" key="4">
    <source>
        <dbReference type="ARBA" id="ARBA00023242"/>
    </source>
</evidence>
<proteinExistence type="inferred from homology"/>
<dbReference type="GO" id="GO:0006397">
    <property type="term" value="P:mRNA processing"/>
    <property type="evidence" value="ECO:0007669"/>
    <property type="project" value="InterPro"/>
</dbReference>
<sequence length="207" mass="24092">MSDEEVIRRRLVIDGDGTGDDRRLNVLLKNLIKWANYTDESSPEHQQLYDRMLGQISQCEFALRRSQLLSKTNKNQLQNYQKLQKKLEKQISDVKNAIEVSKHNLSQAKILKQNRMMYDLLAQSIKQQPARKDTDKRLAELKAELNSLHDQRRNLEQKLEMRRKQFHVLVSSANQLRSMLEETADDDTMNTSLDDIANSPGPEPMSE</sequence>
<dbReference type="OrthoDB" id="205166at2759"/>
<evidence type="ECO:0000313" key="8">
    <source>
        <dbReference type="Proteomes" id="UP000801492"/>
    </source>
</evidence>
<reference evidence="7" key="1">
    <citation type="submission" date="2019-08" db="EMBL/GenBank/DDBJ databases">
        <title>The genome of the North American firefly Photinus pyralis.</title>
        <authorList>
            <consortium name="Photinus pyralis genome working group"/>
            <person name="Fallon T.R."/>
            <person name="Sander Lower S.E."/>
            <person name="Weng J.-K."/>
        </authorList>
    </citation>
    <scope>NUCLEOTIDE SEQUENCE</scope>
    <source>
        <strain evidence="7">TRF0915ILg1</strain>
        <tissue evidence="7">Whole body</tissue>
    </source>
</reference>
<accession>A0A8K0CCR9</accession>
<dbReference type="PANTHER" id="PTHR23405">
    <property type="entry name" value="MAINTENANCE OF KILLER 16 MAK16 PROTEIN-RELATED"/>
    <property type="match status" value="1"/>
</dbReference>
<dbReference type="AlphaFoldDB" id="A0A8K0CCR9"/>
<dbReference type="EMBL" id="VTPC01090049">
    <property type="protein sequence ID" value="KAF2884904.1"/>
    <property type="molecule type" value="Genomic_DNA"/>
</dbReference>
<comment type="similarity">
    <text evidence="2">Belongs to the THOC7 family.</text>
</comment>
<keyword evidence="4" id="KW-0539">Nucleus</keyword>
<comment type="caution">
    <text evidence="7">The sequence shown here is derived from an EMBL/GenBank/DDBJ whole genome shotgun (WGS) entry which is preliminary data.</text>
</comment>
<keyword evidence="3 5" id="KW-0175">Coiled coil</keyword>
<evidence type="ECO:0000256" key="6">
    <source>
        <dbReference type="SAM" id="MobiDB-lite"/>
    </source>
</evidence>
<dbReference type="GO" id="GO:0000445">
    <property type="term" value="C:THO complex part of transcription export complex"/>
    <property type="evidence" value="ECO:0007669"/>
    <property type="project" value="InterPro"/>
</dbReference>
<comment type="subcellular location">
    <subcellularLocation>
        <location evidence="1">Nucleus</location>
    </subcellularLocation>
</comment>
<evidence type="ECO:0000256" key="5">
    <source>
        <dbReference type="SAM" id="Coils"/>
    </source>
</evidence>
<protein>
    <recommendedName>
        <fullName evidence="9">THO complex subunit 7 homolog</fullName>
    </recommendedName>
</protein>
<dbReference type="Proteomes" id="UP000801492">
    <property type="component" value="Unassembled WGS sequence"/>
</dbReference>
<dbReference type="PANTHER" id="PTHR23405:SF5">
    <property type="entry name" value="THO COMPLEX SUBUNIT 7 HOMOLOG"/>
    <property type="match status" value="1"/>
</dbReference>
<evidence type="ECO:0000256" key="1">
    <source>
        <dbReference type="ARBA" id="ARBA00004123"/>
    </source>
</evidence>
<dbReference type="Gene3D" id="1.10.287.1490">
    <property type="match status" value="1"/>
</dbReference>
<feature type="region of interest" description="Disordered" evidence="6">
    <location>
        <begin position="179"/>
        <end position="207"/>
    </location>
</feature>
<organism evidence="7 8">
    <name type="scientific">Ignelater luminosus</name>
    <name type="common">Cucubano</name>
    <name type="synonym">Pyrophorus luminosus</name>
    <dbReference type="NCBI Taxonomy" id="2038154"/>
    <lineage>
        <taxon>Eukaryota</taxon>
        <taxon>Metazoa</taxon>
        <taxon>Ecdysozoa</taxon>
        <taxon>Arthropoda</taxon>
        <taxon>Hexapoda</taxon>
        <taxon>Insecta</taxon>
        <taxon>Pterygota</taxon>
        <taxon>Neoptera</taxon>
        <taxon>Endopterygota</taxon>
        <taxon>Coleoptera</taxon>
        <taxon>Polyphaga</taxon>
        <taxon>Elateriformia</taxon>
        <taxon>Elateroidea</taxon>
        <taxon>Elateridae</taxon>
        <taxon>Agrypninae</taxon>
        <taxon>Pyrophorini</taxon>
        <taxon>Ignelater</taxon>
    </lineage>
</organism>
<evidence type="ECO:0000256" key="2">
    <source>
        <dbReference type="ARBA" id="ARBA00006482"/>
    </source>
</evidence>
<evidence type="ECO:0008006" key="9">
    <source>
        <dbReference type="Google" id="ProtNLM"/>
    </source>
</evidence>
<gene>
    <name evidence="7" type="ORF">ILUMI_21275</name>
</gene>
<feature type="coiled-coil region" evidence="5">
    <location>
        <begin position="70"/>
        <end position="104"/>
    </location>
</feature>
<feature type="coiled-coil region" evidence="5">
    <location>
        <begin position="131"/>
        <end position="165"/>
    </location>
</feature>
<dbReference type="Pfam" id="PF05615">
    <property type="entry name" value="THOC7"/>
    <property type="match status" value="1"/>
</dbReference>